<evidence type="ECO:0000256" key="2">
    <source>
        <dbReference type="SAM" id="Phobius"/>
    </source>
</evidence>
<feature type="compositionally biased region" description="Basic and acidic residues" evidence="1">
    <location>
        <begin position="46"/>
        <end position="57"/>
    </location>
</feature>
<feature type="region of interest" description="Disordered" evidence="1">
    <location>
        <begin position="1"/>
        <end position="23"/>
    </location>
</feature>
<keyword evidence="4" id="KW-1185">Reference proteome</keyword>
<accession>A0A0K1Q973</accession>
<protein>
    <submittedName>
        <fullName evidence="3">Uncharacterized protein</fullName>
    </submittedName>
</protein>
<dbReference type="KEGG" id="llu:AKJ09_08947"/>
<organism evidence="3 4">
    <name type="scientific">Labilithrix luteola</name>
    <dbReference type="NCBI Taxonomy" id="1391654"/>
    <lineage>
        <taxon>Bacteria</taxon>
        <taxon>Pseudomonadati</taxon>
        <taxon>Myxococcota</taxon>
        <taxon>Polyangia</taxon>
        <taxon>Polyangiales</taxon>
        <taxon>Labilitrichaceae</taxon>
        <taxon>Labilithrix</taxon>
    </lineage>
</organism>
<evidence type="ECO:0000256" key="1">
    <source>
        <dbReference type="SAM" id="MobiDB-lite"/>
    </source>
</evidence>
<dbReference type="EMBL" id="CP012333">
    <property type="protein sequence ID" value="AKV02284.1"/>
    <property type="molecule type" value="Genomic_DNA"/>
</dbReference>
<feature type="compositionally biased region" description="Low complexity" evidence="1">
    <location>
        <begin position="97"/>
        <end position="108"/>
    </location>
</feature>
<gene>
    <name evidence="3" type="ORF">AKJ09_08947</name>
</gene>
<proteinExistence type="predicted"/>
<name>A0A0K1Q973_9BACT</name>
<keyword evidence="2" id="KW-0812">Transmembrane</keyword>
<keyword evidence="2" id="KW-1133">Transmembrane helix</keyword>
<feature type="transmembrane region" description="Helical" evidence="2">
    <location>
        <begin position="141"/>
        <end position="162"/>
    </location>
</feature>
<dbReference type="AlphaFoldDB" id="A0A0K1Q973"/>
<reference evidence="3 4" key="1">
    <citation type="submission" date="2015-08" db="EMBL/GenBank/DDBJ databases">
        <authorList>
            <person name="Babu N.S."/>
            <person name="Beckwith C.J."/>
            <person name="Beseler K.G."/>
            <person name="Brison A."/>
            <person name="Carone J.V."/>
            <person name="Caskin T.P."/>
            <person name="Diamond M."/>
            <person name="Durham M.E."/>
            <person name="Foxe J.M."/>
            <person name="Go M."/>
            <person name="Henderson B.A."/>
            <person name="Jones I.B."/>
            <person name="McGettigan J.A."/>
            <person name="Micheletti S.J."/>
            <person name="Nasrallah M.E."/>
            <person name="Ortiz D."/>
            <person name="Piller C.R."/>
            <person name="Privatt S.R."/>
            <person name="Schneider S.L."/>
            <person name="Sharp S."/>
            <person name="Smith T.C."/>
            <person name="Stanton J.D."/>
            <person name="Ullery H.E."/>
            <person name="Wilson R.J."/>
            <person name="Serrano M.G."/>
            <person name="Buck G."/>
            <person name="Lee V."/>
            <person name="Wang Y."/>
            <person name="Carvalho R."/>
            <person name="Voegtly L."/>
            <person name="Shi R."/>
            <person name="Duckworth R."/>
            <person name="Johnson A."/>
            <person name="Loviza R."/>
            <person name="Walstead R."/>
            <person name="Shah Z."/>
            <person name="Kiflezghi M."/>
            <person name="Wade K."/>
            <person name="Ball S.L."/>
            <person name="Bradley K.W."/>
            <person name="Asai D.J."/>
            <person name="Bowman C.A."/>
            <person name="Russell D.A."/>
            <person name="Pope W.H."/>
            <person name="Jacobs-Sera D."/>
            <person name="Hendrix R.W."/>
            <person name="Hatfull G.F."/>
        </authorList>
    </citation>
    <scope>NUCLEOTIDE SEQUENCE [LARGE SCALE GENOMIC DNA]</scope>
    <source>
        <strain evidence="3 4">DSM 27648</strain>
    </source>
</reference>
<feature type="region of interest" description="Disordered" evidence="1">
    <location>
        <begin position="46"/>
        <end position="67"/>
    </location>
</feature>
<evidence type="ECO:0000313" key="3">
    <source>
        <dbReference type="EMBL" id="AKV02284.1"/>
    </source>
</evidence>
<feature type="region of interest" description="Disordered" evidence="1">
    <location>
        <begin position="94"/>
        <end position="125"/>
    </location>
</feature>
<evidence type="ECO:0000313" key="4">
    <source>
        <dbReference type="Proteomes" id="UP000064967"/>
    </source>
</evidence>
<dbReference type="Proteomes" id="UP000064967">
    <property type="component" value="Chromosome"/>
</dbReference>
<dbReference type="RefSeq" id="WP_146653225.1">
    <property type="nucleotide sequence ID" value="NZ_CP012333.1"/>
</dbReference>
<keyword evidence="2" id="KW-0472">Membrane</keyword>
<sequence>MSDEESKPAIPTVRPPPGDEDVYSASTVVGPMPADLLAIVSGVRAEEERAAAARDAETGDSSRPTMVHPVDATVAGSIPRPPPMGSLKEDVAAVLNSSASQSPSQSAAMKTTPLASSDRGRAPAMAGLASAPTGAVSGNPIAPVVGIVVVFLAAVLALAALIR</sequence>